<accession>A0A917G5M9</accession>
<dbReference type="InterPro" id="IPR011256">
    <property type="entry name" value="Reg_factor_effector_dom_sf"/>
</dbReference>
<dbReference type="PANTHER" id="PTHR30204">
    <property type="entry name" value="REDOX-CYCLING DRUG-SENSING TRANSCRIPTIONAL ACTIVATOR SOXR"/>
    <property type="match status" value="1"/>
</dbReference>
<dbReference type="GO" id="GO:0003700">
    <property type="term" value="F:DNA-binding transcription factor activity"/>
    <property type="evidence" value="ECO:0007669"/>
    <property type="project" value="InterPro"/>
</dbReference>
<sequence>MFMEQTKKWFTTGEFAQACGVKKQTLFHYDAIGLLKPEHKNANGYRYYGIQQTELFSVIDMLKDIGMSLYEIKDFLHFKSPEEAIELLTEKQQAMHEKIANMQRTVQIIENKRLQIEASLHLDFSTFSIEQLPEEYYVLSENILNCSDKAFAKHIMAFIRYTRKKSLDIGHPIGGLIKPAQLSRADYWNYAHFYMRIAKPTTTLTALHIREAGCFAVGYHQGSFRNIHDTYKQLKAWIHAEKYVICGNSYEEFVVDEVSVTGEENYVTKIMIQVKQQC</sequence>
<reference evidence="3" key="1">
    <citation type="journal article" date="2014" name="Int. J. Syst. Evol. Microbiol.">
        <title>Complete genome sequence of Corynebacterium casei LMG S-19264T (=DSM 44701T), isolated from a smear-ripened cheese.</title>
        <authorList>
            <consortium name="US DOE Joint Genome Institute (JGI-PGF)"/>
            <person name="Walter F."/>
            <person name="Albersmeier A."/>
            <person name="Kalinowski J."/>
            <person name="Ruckert C."/>
        </authorList>
    </citation>
    <scope>NUCLEOTIDE SEQUENCE</scope>
    <source>
        <strain evidence="3">CGMCC 1.15760</strain>
    </source>
</reference>
<keyword evidence="1" id="KW-0238">DNA-binding</keyword>
<dbReference type="Pfam" id="PF00376">
    <property type="entry name" value="MerR"/>
    <property type="match status" value="1"/>
</dbReference>
<dbReference type="InterPro" id="IPR029442">
    <property type="entry name" value="GyrI-like"/>
</dbReference>
<dbReference type="PANTHER" id="PTHR30204:SF85">
    <property type="entry name" value="MULTIDRUG-EFFLUX TRANSPORTER 2 REGULATOR"/>
    <property type="match status" value="1"/>
</dbReference>
<evidence type="ECO:0000259" key="2">
    <source>
        <dbReference type="PROSITE" id="PS50937"/>
    </source>
</evidence>
<dbReference type="AlphaFoldDB" id="A0A917G5M9"/>
<organism evidence="3 4">
    <name type="scientific">Lysinibacillus alkalisoli</name>
    <dbReference type="NCBI Taxonomy" id="1911548"/>
    <lineage>
        <taxon>Bacteria</taxon>
        <taxon>Bacillati</taxon>
        <taxon>Bacillota</taxon>
        <taxon>Bacilli</taxon>
        <taxon>Bacillales</taxon>
        <taxon>Bacillaceae</taxon>
        <taxon>Lysinibacillus</taxon>
    </lineage>
</organism>
<dbReference type="CDD" id="cd04782">
    <property type="entry name" value="HTH_BltR"/>
    <property type="match status" value="1"/>
</dbReference>
<dbReference type="Pfam" id="PF06445">
    <property type="entry name" value="GyrI-like"/>
    <property type="match status" value="1"/>
</dbReference>
<dbReference type="InterPro" id="IPR009061">
    <property type="entry name" value="DNA-bd_dom_put_sf"/>
</dbReference>
<keyword evidence="4" id="KW-1185">Reference proteome</keyword>
<dbReference type="GO" id="GO:0003677">
    <property type="term" value="F:DNA binding"/>
    <property type="evidence" value="ECO:0007669"/>
    <property type="project" value="UniProtKB-KW"/>
</dbReference>
<comment type="caution">
    <text evidence="3">The sequence shown here is derived from an EMBL/GenBank/DDBJ whole genome shotgun (WGS) entry which is preliminary data.</text>
</comment>
<proteinExistence type="predicted"/>
<dbReference type="Gene3D" id="1.10.1660.10">
    <property type="match status" value="1"/>
</dbReference>
<reference evidence="3" key="2">
    <citation type="submission" date="2020-09" db="EMBL/GenBank/DDBJ databases">
        <authorList>
            <person name="Sun Q."/>
            <person name="Zhou Y."/>
        </authorList>
    </citation>
    <scope>NUCLEOTIDE SEQUENCE</scope>
    <source>
        <strain evidence="3">CGMCC 1.15760</strain>
    </source>
</reference>
<dbReference type="SUPFAM" id="SSF55136">
    <property type="entry name" value="Probable bacterial effector-binding domain"/>
    <property type="match status" value="1"/>
</dbReference>
<evidence type="ECO:0000256" key="1">
    <source>
        <dbReference type="ARBA" id="ARBA00023125"/>
    </source>
</evidence>
<dbReference type="PROSITE" id="PS00552">
    <property type="entry name" value="HTH_MERR_1"/>
    <property type="match status" value="1"/>
</dbReference>
<dbReference type="InterPro" id="IPR047057">
    <property type="entry name" value="MerR_fam"/>
</dbReference>
<feature type="domain" description="HTH merR-type" evidence="2">
    <location>
        <begin position="9"/>
        <end position="78"/>
    </location>
</feature>
<dbReference type="InterPro" id="IPR000551">
    <property type="entry name" value="MerR-type_HTH_dom"/>
</dbReference>
<dbReference type="SMART" id="SM00422">
    <property type="entry name" value="HTH_MERR"/>
    <property type="match status" value="1"/>
</dbReference>
<dbReference type="SUPFAM" id="SSF46955">
    <property type="entry name" value="Putative DNA-binding domain"/>
    <property type="match status" value="1"/>
</dbReference>
<dbReference type="Gene3D" id="3.20.80.10">
    <property type="entry name" value="Regulatory factor, effector binding domain"/>
    <property type="match status" value="1"/>
</dbReference>
<gene>
    <name evidence="3" type="primary">bltR</name>
    <name evidence="3" type="ORF">GCM10007425_18730</name>
</gene>
<name>A0A917G5M9_9BACI</name>
<dbReference type="Proteomes" id="UP000616608">
    <property type="component" value="Unassembled WGS sequence"/>
</dbReference>
<evidence type="ECO:0000313" key="3">
    <source>
        <dbReference type="EMBL" id="GGG24473.1"/>
    </source>
</evidence>
<dbReference type="PROSITE" id="PS50937">
    <property type="entry name" value="HTH_MERR_2"/>
    <property type="match status" value="1"/>
</dbReference>
<evidence type="ECO:0000313" key="4">
    <source>
        <dbReference type="Proteomes" id="UP000616608"/>
    </source>
</evidence>
<protein>
    <submittedName>
        <fullName evidence="3">Multidrug-efflux transporter 2 regulator</fullName>
    </submittedName>
</protein>
<dbReference type="EMBL" id="BMJT01000005">
    <property type="protein sequence ID" value="GGG24473.1"/>
    <property type="molecule type" value="Genomic_DNA"/>
</dbReference>